<dbReference type="SUPFAM" id="SSF49303">
    <property type="entry name" value="beta-Galactosidase/glucuronidase domain"/>
    <property type="match status" value="1"/>
</dbReference>
<gene>
    <name evidence="7" type="ORF">ACFQRL_12030</name>
</gene>
<evidence type="ECO:0000259" key="4">
    <source>
        <dbReference type="Pfam" id="PF00703"/>
    </source>
</evidence>
<dbReference type="GO" id="GO:0016787">
    <property type="term" value="F:hydrolase activity"/>
    <property type="evidence" value="ECO:0007669"/>
    <property type="project" value="UniProtKB-KW"/>
</dbReference>
<dbReference type="InterPro" id="IPR006103">
    <property type="entry name" value="Glyco_hydro_2_cat"/>
</dbReference>
<evidence type="ECO:0000256" key="3">
    <source>
        <dbReference type="ARBA" id="ARBA00023295"/>
    </source>
</evidence>
<accession>A0ABW2HGZ3</accession>
<dbReference type="SUPFAM" id="SSF51445">
    <property type="entry name" value="(Trans)glycosidases"/>
    <property type="match status" value="1"/>
</dbReference>
<feature type="domain" description="Glycoside hydrolase family 2 catalytic" evidence="5">
    <location>
        <begin position="343"/>
        <end position="484"/>
    </location>
</feature>
<protein>
    <submittedName>
        <fullName evidence="7">Glycoside hydrolase family 2 protein</fullName>
    </submittedName>
</protein>
<keyword evidence="2 7" id="KW-0378">Hydrolase</keyword>
<dbReference type="InterPro" id="IPR013783">
    <property type="entry name" value="Ig-like_fold"/>
</dbReference>
<evidence type="ECO:0000313" key="8">
    <source>
        <dbReference type="Proteomes" id="UP001596507"/>
    </source>
</evidence>
<dbReference type="SUPFAM" id="SSF49785">
    <property type="entry name" value="Galactose-binding domain-like"/>
    <property type="match status" value="1"/>
</dbReference>
<evidence type="ECO:0000259" key="6">
    <source>
        <dbReference type="Pfam" id="PF02837"/>
    </source>
</evidence>
<comment type="similarity">
    <text evidence="1">Belongs to the glycosyl hydrolase 2 family.</text>
</comment>
<evidence type="ECO:0000313" key="7">
    <source>
        <dbReference type="EMBL" id="MFC7269692.1"/>
    </source>
</evidence>
<reference evidence="8" key="1">
    <citation type="journal article" date="2019" name="Int. J. Syst. Evol. Microbiol.">
        <title>The Global Catalogue of Microorganisms (GCM) 10K type strain sequencing project: providing services to taxonomists for standard genome sequencing and annotation.</title>
        <authorList>
            <consortium name="The Broad Institute Genomics Platform"/>
            <consortium name="The Broad Institute Genome Sequencing Center for Infectious Disease"/>
            <person name="Wu L."/>
            <person name="Ma J."/>
        </authorList>
    </citation>
    <scope>NUCLEOTIDE SEQUENCE [LARGE SCALE GENOMIC DNA]</scope>
    <source>
        <strain evidence="8">CGMCC 1.15772</strain>
    </source>
</reference>
<evidence type="ECO:0000256" key="1">
    <source>
        <dbReference type="ARBA" id="ARBA00007401"/>
    </source>
</evidence>
<dbReference type="Pfam" id="PF02837">
    <property type="entry name" value="Glyco_hydro_2_N"/>
    <property type="match status" value="1"/>
</dbReference>
<dbReference type="EMBL" id="JBHTBE010000003">
    <property type="protein sequence ID" value="MFC7269692.1"/>
    <property type="molecule type" value="Genomic_DNA"/>
</dbReference>
<dbReference type="PANTHER" id="PTHR42732:SF2">
    <property type="entry name" value="BETA-MANNOSIDASE"/>
    <property type="match status" value="1"/>
</dbReference>
<feature type="domain" description="Glycoside hydrolase family 2 immunoglobulin-like beta-sandwich" evidence="4">
    <location>
        <begin position="205"/>
        <end position="299"/>
    </location>
</feature>
<comment type="caution">
    <text evidence="7">The sequence shown here is derived from an EMBL/GenBank/DDBJ whole genome shotgun (WGS) entry which is preliminary data.</text>
</comment>
<dbReference type="InterPro" id="IPR036156">
    <property type="entry name" value="Beta-gal/glucu_dom_sf"/>
</dbReference>
<dbReference type="InterPro" id="IPR006102">
    <property type="entry name" value="Ig-like_GH2"/>
</dbReference>
<dbReference type="Gene3D" id="2.60.120.260">
    <property type="entry name" value="Galactose-binding domain-like"/>
    <property type="match status" value="1"/>
</dbReference>
<feature type="domain" description="Glycosyl hydrolases family 2 sugar binding" evidence="6">
    <location>
        <begin position="90"/>
        <end position="173"/>
    </location>
</feature>
<keyword evidence="8" id="KW-1185">Reference proteome</keyword>
<dbReference type="PANTHER" id="PTHR42732">
    <property type="entry name" value="BETA-GALACTOSIDASE"/>
    <property type="match status" value="1"/>
</dbReference>
<keyword evidence="3" id="KW-0326">Glycosidase</keyword>
<dbReference type="Gene3D" id="3.20.20.80">
    <property type="entry name" value="Glycosidases"/>
    <property type="match status" value="1"/>
</dbReference>
<dbReference type="Pfam" id="PF02836">
    <property type="entry name" value="Glyco_hydro_2_C"/>
    <property type="match status" value="1"/>
</dbReference>
<dbReference type="Gene3D" id="2.60.40.10">
    <property type="entry name" value="Immunoglobulins"/>
    <property type="match status" value="1"/>
</dbReference>
<dbReference type="InterPro" id="IPR051913">
    <property type="entry name" value="GH2_Domain-Containing"/>
</dbReference>
<organism evidence="7 8">
    <name type="scientific">Microbacterium fluvii</name>
    <dbReference type="NCBI Taxonomy" id="415215"/>
    <lineage>
        <taxon>Bacteria</taxon>
        <taxon>Bacillati</taxon>
        <taxon>Actinomycetota</taxon>
        <taxon>Actinomycetes</taxon>
        <taxon>Micrococcales</taxon>
        <taxon>Microbacteriaceae</taxon>
        <taxon>Microbacterium</taxon>
    </lineage>
</organism>
<proteinExistence type="inferred from homology"/>
<evidence type="ECO:0000259" key="5">
    <source>
        <dbReference type="Pfam" id="PF02836"/>
    </source>
</evidence>
<dbReference type="InterPro" id="IPR017853">
    <property type="entry name" value="GH"/>
</dbReference>
<evidence type="ECO:0000256" key="2">
    <source>
        <dbReference type="ARBA" id="ARBA00022801"/>
    </source>
</evidence>
<dbReference type="InterPro" id="IPR006104">
    <property type="entry name" value="Glyco_hydro_2_N"/>
</dbReference>
<sequence length="617" mass="67841">MTTALTTPWGERLDRTAPLPEYPRPQLVRGDWANLNGLWSYAIAGASGIDVADPLSAADPAEPPTRWDGEIVVPFSPETALSGVGRTVAADETLWYRRTFTLPRPLAAGERVLLHFGAVDQTCRVAVDGHEVGGHTGGYLPFALDATSALGDEAEHDLVVAVRDVTDRSWLARGKQSSRRGGIWYTPQSGIWQTVWLEIVPCVAVDGLVLTPHLAGSGAGSDPEVEITVRSDHADAAATARVELAAADIVLAAVDVPVNTPTRIALPTPVRTWSPDDPFLHDVTVTLGTDIVTSYLGMRSFGVGRDDRGHPRLLLNGRPHLPVGLLDQGYWPDGGYTAPSDAALEYDIALARRLGFTMLRKHIKVEPLRWYHHCDRLGMLVWQDAVNGGTAYNPLVITAPVVGAPPLDDRRHARFGRSDAAGRAQFEVELREMIEHLRSVPSISLWVPFNEGWGQFDAARIAETLVRELDPTRPIDHASGWHDQGAGDLRSLHVYFRPVRAPRKRDERVLAVTEFGGYSLAVPGHRWGTRTFGYRVYRRRDRFARALARLHRRELVPAIRRGLAATVYTQLSDVEDEVNGLVTYDRRFVKVDDALMRALVAELEAAASVAPEPEVTP</sequence>
<dbReference type="InterPro" id="IPR008979">
    <property type="entry name" value="Galactose-bd-like_sf"/>
</dbReference>
<name>A0ABW2HGZ3_9MICO</name>
<dbReference type="Proteomes" id="UP001596507">
    <property type="component" value="Unassembled WGS sequence"/>
</dbReference>
<dbReference type="RefSeq" id="WP_262874619.1">
    <property type="nucleotide sequence ID" value="NZ_BAABKW010000001.1"/>
</dbReference>
<dbReference type="Pfam" id="PF00703">
    <property type="entry name" value="Glyco_hydro_2"/>
    <property type="match status" value="1"/>
</dbReference>